<dbReference type="Pfam" id="PF00561">
    <property type="entry name" value="Abhydrolase_1"/>
    <property type="match status" value="1"/>
</dbReference>
<keyword evidence="1" id="KW-0812">Transmembrane</keyword>
<keyword evidence="4" id="KW-1185">Reference proteome</keyword>
<dbReference type="GO" id="GO:0016787">
    <property type="term" value="F:hydrolase activity"/>
    <property type="evidence" value="ECO:0007669"/>
    <property type="project" value="UniProtKB-KW"/>
</dbReference>
<dbReference type="SUPFAM" id="SSF53474">
    <property type="entry name" value="alpha/beta-Hydrolases"/>
    <property type="match status" value="1"/>
</dbReference>
<dbReference type="EMBL" id="JAVRHX010000002">
    <property type="protein sequence ID" value="MDT0595090.1"/>
    <property type="molecule type" value="Genomic_DNA"/>
</dbReference>
<evidence type="ECO:0000313" key="3">
    <source>
        <dbReference type="EMBL" id="MDT0595090.1"/>
    </source>
</evidence>
<evidence type="ECO:0000256" key="1">
    <source>
        <dbReference type="SAM" id="Phobius"/>
    </source>
</evidence>
<keyword evidence="1" id="KW-0472">Membrane</keyword>
<dbReference type="Proteomes" id="UP001253545">
    <property type="component" value="Unassembled WGS sequence"/>
</dbReference>
<dbReference type="InterPro" id="IPR029058">
    <property type="entry name" value="AB_hydrolase_fold"/>
</dbReference>
<dbReference type="InterPro" id="IPR000073">
    <property type="entry name" value="AB_hydrolase_1"/>
</dbReference>
<feature type="domain" description="AB hydrolase-1" evidence="2">
    <location>
        <begin position="68"/>
        <end position="306"/>
    </location>
</feature>
<dbReference type="PANTHER" id="PTHR46438">
    <property type="entry name" value="ALPHA/BETA-HYDROLASES SUPERFAMILY PROTEIN"/>
    <property type="match status" value="1"/>
</dbReference>
<comment type="caution">
    <text evidence="3">The sequence shown here is derived from an EMBL/GenBank/DDBJ whole genome shotgun (WGS) entry which is preliminary data.</text>
</comment>
<sequence>MQTLLKLIGLLLALSCIAIAGFMWIYNEPDRPVVELVERWTDEHSQFINIDGMQVHVNDQGPKSDPVPLLLLHGTSASLHTWNGWVDEIKKQSPQPRRIVRFDMQAFGLTGPHPNNDYSIQSYANTVRAVMDALNIEKAIIAGNSLGGYVAWATAVIFPERVDRLILIDASGLPFKAKSIPLAFKIASSPVMSAILGNTLPRFVIRQSIENVYSDNSKISDDLVKRYFELTLREGNRDALEQRFKQTQANDFAKRVSEIKQPTLILWGEYDNLIPVALGDEFNQLIPNSELIVFGKLGHVPQEEDPYQTVKNILSFID</sequence>
<dbReference type="PRINTS" id="PR00111">
    <property type="entry name" value="ABHYDROLASE"/>
</dbReference>
<feature type="transmembrane region" description="Helical" evidence="1">
    <location>
        <begin position="7"/>
        <end position="26"/>
    </location>
</feature>
<evidence type="ECO:0000259" key="2">
    <source>
        <dbReference type="Pfam" id="PF00561"/>
    </source>
</evidence>
<keyword evidence="3" id="KW-0378">Hydrolase</keyword>
<name>A0ABU2ZR30_9ALTE</name>
<reference evidence="3 4" key="1">
    <citation type="submission" date="2023-09" db="EMBL/GenBank/DDBJ databases">
        <authorList>
            <person name="Rey-Velasco X."/>
        </authorList>
    </citation>
    <scope>NUCLEOTIDE SEQUENCE [LARGE SCALE GENOMIC DNA]</scope>
    <source>
        <strain evidence="3 4">P117</strain>
    </source>
</reference>
<gene>
    <name evidence="3" type="ORF">RM552_09570</name>
</gene>
<keyword evidence="1" id="KW-1133">Transmembrane helix</keyword>
<evidence type="ECO:0000313" key="4">
    <source>
        <dbReference type="Proteomes" id="UP001253545"/>
    </source>
</evidence>
<accession>A0ABU2ZR30</accession>
<dbReference type="Gene3D" id="3.40.50.1820">
    <property type="entry name" value="alpha/beta hydrolase"/>
    <property type="match status" value="1"/>
</dbReference>
<protein>
    <submittedName>
        <fullName evidence="3">Alpha/beta hydrolase</fullName>
    </submittedName>
</protein>
<proteinExistence type="predicted"/>
<dbReference type="PANTHER" id="PTHR46438:SF11">
    <property type="entry name" value="LIPASE-RELATED"/>
    <property type="match status" value="1"/>
</dbReference>
<dbReference type="RefSeq" id="WP_311368607.1">
    <property type="nucleotide sequence ID" value="NZ_JAVRHX010000002.1"/>
</dbReference>
<organism evidence="3 4">
    <name type="scientific">Glaciecola petra</name>
    <dbReference type="NCBI Taxonomy" id="3075602"/>
    <lineage>
        <taxon>Bacteria</taxon>
        <taxon>Pseudomonadati</taxon>
        <taxon>Pseudomonadota</taxon>
        <taxon>Gammaproteobacteria</taxon>
        <taxon>Alteromonadales</taxon>
        <taxon>Alteromonadaceae</taxon>
        <taxon>Glaciecola</taxon>
    </lineage>
</organism>